<dbReference type="Proteomes" id="UP001180020">
    <property type="component" value="Unassembled WGS sequence"/>
</dbReference>
<evidence type="ECO:0000313" key="2">
    <source>
        <dbReference type="EMBL" id="KAK1283277.1"/>
    </source>
</evidence>
<comment type="caution">
    <text evidence="2">The sequence shown here is derived from an EMBL/GenBank/DDBJ whole genome shotgun (WGS) entry which is preliminary data.</text>
</comment>
<dbReference type="GO" id="GO:0043531">
    <property type="term" value="F:ADP binding"/>
    <property type="evidence" value="ECO:0007669"/>
    <property type="project" value="InterPro"/>
</dbReference>
<evidence type="ECO:0000313" key="3">
    <source>
        <dbReference type="Proteomes" id="UP001180020"/>
    </source>
</evidence>
<proteinExistence type="predicted"/>
<sequence length="94" mass="10856">MESTAGSSIQLFERLEEEEKILLNLDDVWEKIDQDEVGISHGDAHPGCKIMLWEGEDYMSDYKNDFECISTLLLPDDDGMYELTCKKHTQLNKL</sequence>
<protein>
    <recommendedName>
        <fullName evidence="1">NB-ARC domain-containing protein</fullName>
    </recommendedName>
</protein>
<feature type="domain" description="NB-ARC" evidence="1">
    <location>
        <begin position="10"/>
        <end position="89"/>
    </location>
</feature>
<accession>A0AAV9C3M9</accession>
<dbReference type="InterPro" id="IPR002182">
    <property type="entry name" value="NB-ARC"/>
</dbReference>
<name>A0AAV9C3M9_ACOCL</name>
<dbReference type="AlphaFoldDB" id="A0AAV9C3M9"/>
<dbReference type="EMBL" id="JAUJYO010000021">
    <property type="protein sequence ID" value="KAK1283277.1"/>
    <property type="molecule type" value="Genomic_DNA"/>
</dbReference>
<reference evidence="2" key="2">
    <citation type="submission" date="2023-06" db="EMBL/GenBank/DDBJ databases">
        <authorList>
            <person name="Ma L."/>
            <person name="Liu K.-W."/>
            <person name="Li Z."/>
            <person name="Hsiao Y.-Y."/>
            <person name="Qi Y."/>
            <person name="Fu T."/>
            <person name="Tang G."/>
            <person name="Zhang D."/>
            <person name="Sun W.-H."/>
            <person name="Liu D.-K."/>
            <person name="Li Y."/>
            <person name="Chen G.-Z."/>
            <person name="Liu X.-D."/>
            <person name="Liao X.-Y."/>
            <person name="Jiang Y.-T."/>
            <person name="Yu X."/>
            <person name="Hao Y."/>
            <person name="Huang J."/>
            <person name="Zhao X.-W."/>
            <person name="Ke S."/>
            <person name="Chen Y.-Y."/>
            <person name="Wu W.-L."/>
            <person name="Hsu J.-L."/>
            <person name="Lin Y.-F."/>
            <person name="Huang M.-D."/>
            <person name="Li C.-Y."/>
            <person name="Huang L."/>
            <person name="Wang Z.-W."/>
            <person name="Zhao X."/>
            <person name="Zhong W.-Y."/>
            <person name="Peng D.-H."/>
            <person name="Ahmad S."/>
            <person name="Lan S."/>
            <person name="Zhang J.-S."/>
            <person name="Tsai W.-C."/>
            <person name="Van De Peer Y."/>
            <person name="Liu Z.-J."/>
        </authorList>
    </citation>
    <scope>NUCLEOTIDE SEQUENCE</scope>
    <source>
        <strain evidence="2">CP</strain>
        <tissue evidence="2">Leaves</tissue>
    </source>
</reference>
<evidence type="ECO:0000259" key="1">
    <source>
        <dbReference type="Pfam" id="PF00931"/>
    </source>
</evidence>
<keyword evidence="3" id="KW-1185">Reference proteome</keyword>
<gene>
    <name evidence="2" type="ORF">QJS10_CPB21g00825</name>
</gene>
<organism evidence="2 3">
    <name type="scientific">Acorus calamus</name>
    <name type="common">Sweet flag</name>
    <dbReference type="NCBI Taxonomy" id="4465"/>
    <lineage>
        <taxon>Eukaryota</taxon>
        <taxon>Viridiplantae</taxon>
        <taxon>Streptophyta</taxon>
        <taxon>Embryophyta</taxon>
        <taxon>Tracheophyta</taxon>
        <taxon>Spermatophyta</taxon>
        <taxon>Magnoliopsida</taxon>
        <taxon>Liliopsida</taxon>
        <taxon>Acoraceae</taxon>
        <taxon>Acorus</taxon>
    </lineage>
</organism>
<dbReference type="Pfam" id="PF00931">
    <property type="entry name" value="NB-ARC"/>
    <property type="match status" value="1"/>
</dbReference>
<reference evidence="2" key="1">
    <citation type="journal article" date="2023" name="Nat. Commun.">
        <title>Diploid and tetraploid genomes of Acorus and the evolution of monocots.</title>
        <authorList>
            <person name="Ma L."/>
            <person name="Liu K.W."/>
            <person name="Li Z."/>
            <person name="Hsiao Y.Y."/>
            <person name="Qi Y."/>
            <person name="Fu T."/>
            <person name="Tang G.D."/>
            <person name="Zhang D."/>
            <person name="Sun W.H."/>
            <person name="Liu D.K."/>
            <person name="Li Y."/>
            <person name="Chen G.Z."/>
            <person name="Liu X.D."/>
            <person name="Liao X.Y."/>
            <person name="Jiang Y.T."/>
            <person name="Yu X."/>
            <person name="Hao Y."/>
            <person name="Huang J."/>
            <person name="Zhao X.W."/>
            <person name="Ke S."/>
            <person name="Chen Y.Y."/>
            <person name="Wu W.L."/>
            <person name="Hsu J.L."/>
            <person name="Lin Y.F."/>
            <person name="Huang M.D."/>
            <person name="Li C.Y."/>
            <person name="Huang L."/>
            <person name="Wang Z.W."/>
            <person name="Zhao X."/>
            <person name="Zhong W.Y."/>
            <person name="Peng D.H."/>
            <person name="Ahmad S."/>
            <person name="Lan S."/>
            <person name="Zhang J.S."/>
            <person name="Tsai W.C."/>
            <person name="Van de Peer Y."/>
            <person name="Liu Z.J."/>
        </authorList>
    </citation>
    <scope>NUCLEOTIDE SEQUENCE</scope>
    <source>
        <strain evidence="2">CP</strain>
    </source>
</reference>